<dbReference type="PANTHER" id="PTHR38340:SF1">
    <property type="entry name" value="S-LAYER PROTEIN"/>
    <property type="match status" value="1"/>
</dbReference>
<dbReference type="InterPro" id="IPR013783">
    <property type="entry name" value="Ig-like_fold"/>
</dbReference>
<evidence type="ECO:0000256" key="4">
    <source>
        <dbReference type="ARBA" id="ARBA00022656"/>
    </source>
</evidence>
<dbReference type="PANTHER" id="PTHR38340">
    <property type="entry name" value="S-LAYER PROTEIN"/>
    <property type="match status" value="1"/>
</dbReference>
<dbReference type="InterPro" id="IPR050557">
    <property type="entry name" value="RTX_toxin/Mannuronan_C5-epim"/>
</dbReference>
<dbReference type="PRINTS" id="PR01488">
    <property type="entry name" value="RTXTOXINA"/>
</dbReference>
<dbReference type="SMART" id="SM00237">
    <property type="entry name" value="Calx_beta"/>
    <property type="match status" value="2"/>
</dbReference>
<dbReference type="SUPFAM" id="SSF75011">
    <property type="entry name" value="3-carboxy-cis,cis-mucoante lactonizing enzyme"/>
    <property type="match status" value="1"/>
</dbReference>
<dbReference type="Gene3D" id="2.60.40.2030">
    <property type="match status" value="2"/>
</dbReference>
<dbReference type="InterPro" id="IPR003995">
    <property type="entry name" value="RTX_toxin_determinant-A"/>
</dbReference>
<proteinExistence type="predicted"/>
<feature type="region of interest" description="Disordered" evidence="10">
    <location>
        <begin position="914"/>
        <end position="950"/>
    </location>
</feature>
<evidence type="ECO:0000256" key="2">
    <source>
        <dbReference type="ARBA" id="ARBA00004613"/>
    </source>
</evidence>
<dbReference type="InterPro" id="IPR003644">
    <property type="entry name" value="Calx_beta"/>
</dbReference>
<evidence type="ECO:0000313" key="12">
    <source>
        <dbReference type="EMBL" id="MDJ1173777.1"/>
    </source>
</evidence>
<comment type="subcellular location">
    <subcellularLocation>
        <location evidence="1">Membrane</location>
    </subcellularLocation>
    <subcellularLocation>
        <location evidence="2">Secreted</location>
    </subcellularLocation>
</comment>
<feature type="domain" description="LTD" evidence="11">
    <location>
        <begin position="441"/>
        <end position="566"/>
    </location>
</feature>
<dbReference type="InterPro" id="IPR018511">
    <property type="entry name" value="Hemolysin-typ_Ca-bd_CS"/>
</dbReference>
<organism evidence="12 13">
    <name type="scientific">Roseofilum capinflatum BLCC-M114</name>
    <dbReference type="NCBI Taxonomy" id="3022440"/>
    <lineage>
        <taxon>Bacteria</taxon>
        <taxon>Bacillati</taxon>
        <taxon>Cyanobacteriota</taxon>
        <taxon>Cyanophyceae</taxon>
        <taxon>Desertifilales</taxon>
        <taxon>Desertifilaceae</taxon>
        <taxon>Roseofilum</taxon>
        <taxon>Roseofilum capinflatum</taxon>
    </lineage>
</organism>
<evidence type="ECO:0000256" key="9">
    <source>
        <dbReference type="ARBA" id="ARBA00023136"/>
    </source>
</evidence>
<feature type="compositionally biased region" description="Pro residues" evidence="10">
    <location>
        <begin position="1853"/>
        <end position="1874"/>
    </location>
</feature>
<dbReference type="RefSeq" id="WP_283766126.1">
    <property type="nucleotide sequence ID" value="NZ_JAQOSO010000029.1"/>
</dbReference>
<sequence>MSLIDNTTAQWMTNSPIGNNNHYLNNNFSTAGNPLAGTIDGGPVEYQASTGTVVNNFNNGADGAKSALEFGSYIFFTGDDTQGIRRIDNDWSSNLTGYQATVPKTESITTDGTYIYGNNDVTRDQIVQWSVTNNPTNFTLTQQWAQDVGTGGRFRGISYFDHGSGNNYIYASDGGASGTGDKIWAFDADTGNAIAVSSGGTDITVPGTDLVYQAIAHEYDGRTTLIALTTNELHVWDMDSPTTVTSATPTETYTIAAGPNQLLDNGGGALGGPFLGASARGSQLFLGNGSQVLAYQLAQTPNIALSSPTFSPANVLPGTTNHPLYQLDLAVTTANAQLTGATFTTGGTYAPTDITANSFELFYSTDTTFDAGDTSLGTQAVVTSGNTLAFTGLSQTINSGNTGTLFLVADIATGATAGNTITIGATTLSDITFTTGNKTGTPTAGGIQTIASPLVISEIMYDPNSAEDDWEWVEVYNSGSSTVDLSGYVLDDNVGTAHTAANIASGSIAAGSSAILFNDDDLDTSDFEAAWGTGINLIGVTGWNKLQLNNTGDKVSLWDSFTRYTGDDTTHANAIETVEYSVSAGFPDPVGASIYLTNLTADNTVGSNWATSTTGGSTPLGTGYLSANAGGNSGSDIGSPGGMLSAVTLSSGTIAAASVAQGTTNHPLYQLDLAVTTANAQLTGATFTTAGTYAAADIVPNSFELFYSTDTVFDAGDTSLGTQAVVTSGNTLAFTGLSQTINNGNTGTLFLVADIATGATAGNTINIAAPNLSDITFTSASKTGTPTAAGVQTFDALPTITSITSTTSDGTFGVGGTVNVTVNFSENVTLASGNLTLNLDTGGTVTITPFTNANSASATYTVGAGENSTDLNSTGLTLAGGATLQDATLNNVTLTIPAGQSLADNKALVIDTTAPAAPSTPDMTAATDTGSSNTDNITSDTTPTFTGTAEANSTVTLTSSVDGTVGTVTADGSGNWSITASTLSAGNHNITATATDTAGNTSAASTALGITIDTTAPAAPSTPDMTAATDTGSSNTDNITSNTTPTFTGTAEANSTITLISSVDGTVGTVTADGAGNWSITASTLTEGSHNITATATDAAGNASSASAALGVTLDTTAPTVTVNQAAAQVDPTNTSPINYTATFSETVTGFATGDVTIGGTAGATTDAVTGSGTTYNIAVSGMSASGTVLASLAAGVATDIAGNANTASTSTDNTVTFNNDPIAPTLTSITRQTPSITPTNADTLVFRATFNEDVQNVDASDFSVTGTTATITGVNAVSASVYDITVSGGDLAGLNGTVGLDVDAGQNITDLSANALPTAEPGTDEVYTVDNTAPSTPTTSSITTDTGTSSSDGVTSDSTLVFAGTGEANSTIEVFIDGSSIGTTPANGSGSWSFDHTGTTLADGNYNLTAVATDSAGNVGSASSAFAITVDTIAPAAPLTADMTAASDTGTSNSDNITSNTTPTFTGTAEANSTVTLASSVDGTIGTATADGSGNWSITASTLSAGNHDITATVSDAAGNTGAASAALGITVDTTAPTVTVNSLSTLDTTPALTGTVDDNSASIQVTVNGNSYTGTNNGDGTWTLADNTISPALSAGTYEVAVSATDSAGNGGNDSSSNELVVATPEIQFSEASYAANEGDGTTNLITLTRNTTLGISEVQVSVTGGEATGNADYTDSGFPLTVVFNEGEDSKTVALPIIDDTVDEPDETISFEVTAQNNATIGAQSTTTLNIADNDAEPNLSINDVTVNEDAGTLAFTVSLDAASAQEITVDYATADGTATAGSDYTSINGTLTFAAGETSQEITVTITDDSLDETNETFTVDLSSANNATISDAQGVGTITDNDVAVTPSPVPSPSPITPPSPVVPPSPPANAPVSLSCPLLNSPPVFPALNLTEMTREGTSFADILFGNTQGETFLARGGDDWVIALQGDDNIDGESGNDWLSANQGTDWVDGGLGNDWIHGGQGNDGVRGGEGNDVVFGDRDNDIVEGNNGDDWLFGNQGRDFLDGGLGDDFVHAGQDDDGVRGGEGNDTLCGDRGNDCIAGNLGDDWIFGNQGEDKLWGNAGNDSIWGGQGNDILMGGVGEDVLFGDRGNDIFVLGMGEGTDRIMDFGVGDRIGLSGGLTYTQLTLSQNSQNTVISANNQVLAILEGVTSTTLEESRFVSIV</sequence>
<accession>A0ABT7B3L7</accession>
<dbReference type="Proteomes" id="UP001235849">
    <property type="component" value="Unassembled WGS sequence"/>
</dbReference>
<dbReference type="Pfam" id="PF19077">
    <property type="entry name" value="Big_13"/>
    <property type="match status" value="5"/>
</dbReference>
<evidence type="ECO:0000256" key="3">
    <source>
        <dbReference type="ARBA" id="ARBA00022525"/>
    </source>
</evidence>
<evidence type="ECO:0000256" key="1">
    <source>
        <dbReference type="ARBA" id="ARBA00004370"/>
    </source>
</evidence>
<feature type="region of interest" description="Disordered" evidence="10">
    <location>
        <begin position="1845"/>
        <end position="1874"/>
    </location>
</feature>
<evidence type="ECO:0000259" key="11">
    <source>
        <dbReference type="PROSITE" id="PS51841"/>
    </source>
</evidence>
<dbReference type="Gene3D" id="2.150.10.10">
    <property type="entry name" value="Serralysin-like metalloprotease, C-terminal"/>
    <property type="match status" value="2"/>
</dbReference>
<feature type="region of interest" description="Disordered" evidence="10">
    <location>
        <begin position="1448"/>
        <end position="1468"/>
    </location>
</feature>
<evidence type="ECO:0000256" key="8">
    <source>
        <dbReference type="ARBA" id="ARBA00023026"/>
    </source>
</evidence>
<keyword evidence="9" id="KW-0472">Membrane</keyword>
<dbReference type="Gene3D" id="2.60.40.10">
    <property type="entry name" value="Immunoglobulins"/>
    <property type="match status" value="5"/>
</dbReference>
<dbReference type="Pfam" id="PF03160">
    <property type="entry name" value="Calx-beta"/>
    <property type="match status" value="2"/>
</dbReference>
<keyword evidence="6" id="KW-0677">Repeat</keyword>
<evidence type="ECO:0000313" key="13">
    <source>
        <dbReference type="Proteomes" id="UP001235849"/>
    </source>
</evidence>
<dbReference type="PROSITE" id="PS51841">
    <property type="entry name" value="LTD"/>
    <property type="match status" value="1"/>
</dbReference>
<comment type="caution">
    <text evidence="12">The sequence shown here is derived from an EMBL/GenBank/DDBJ whole genome shotgun (WGS) entry which is preliminary data.</text>
</comment>
<dbReference type="SUPFAM" id="SSF51120">
    <property type="entry name" value="beta-Roll"/>
    <property type="match status" value="1"/>
</dbReference>
<protein>
    <submittedName>
        <fullName evidence="12">Ig-like domain-containing protein</fullName>
    </submittedName>
</protein>
<dbReference type="InterPro" id="IPR001322">
    <property type="entry name" value="Lamin_tail_dom"/>
</dbReference>
<evidence type="ECO:0000256" key="6">
    <source>
        <dbReference type="ARBA" id="ARBA00022737"/>
    </source>
</evidence>
<reference evidence="12 13" key="1">
    <citation type="submission" date="2023-01" db="EMBL/GenBank/DDBJ databases">
        <title>Novel diversity within Roseofilum (Cyanobacteria; Desertifilaceae) from marine benthic mats with descriptions of four novel species.</title>
        <authorList>
            <person name="Wang Y."/>
            <person name="Berthold D.E."/>
            <person name="Hu J."/>
            <person name="Lefler F.W."/>
            <person name="Laughinghouse H.D. IV."/>
        </authorList>
    </citation>
    <scope>NUCLEOTIDE SEQUENCE [LARGE SCALE GENOMIC DNA]</scope>
    <source>
        <strain evidence="12 13">BLCC-M114</strain>
    </source>
</reference>
<dbReference type="InterPro" id="IPR044016">
    <property type="entry name" value="Big_13"/>
</dbReference>
<dbReference type="PROSITE" id="PS00330">
    <property type="entry name" value="HEMOLYSIN_CALCIUM"/>
    <property type="match status" value="2"/>
</dbReference>
<keyword evidence="8" id="KW-0843">Virulence</keyword>
<dbReference type="EMBL" id="JAQOSO010000029">
    <property type="protein sequence ID" value="MDJ1173777.1"/>
    <property type="molecule type" value="Genomic_DNA"/>
</dbReference>
<dbReference type="InterPro" id="IPR001343">
    <property type="entry name" value="Hemolysn_Ca-bd"/>
</dbReference>
<feature type="compositionally biased region" description="Low complexity" evidence="10">
    <location>
        <begin position="1448"/>
        <end position="1465"/>
    </location>
</feature>
<gene>
    <name evidence="12" type="ORF">PMG25_06685</name>
</gene>
<keyword evidence="3" id="KW-0964">Secreted</keyword>
<dbReference type="NCBIfam" id="NF033510">
    <property type="entry name" value="Ca_tandemer"/>
    <property type="match status" value="5"/>
</dbReference>
<name>A0ABT7B3L7_9CYAN</name>
<keyword evidence="7" id="KW-0106">Calcium</keyword>
<dbReference type="InterPro" id="IPR011049">
    <property type="entry name" value="Serralysin-like_metalloprot_C"/>
</dbReference>
<dbReference type="SUPFAM" id="SSF141072">
    <property type="entry name" value="CalX-like"/>
    <property type="match status" value="2"/>
</dbReference>
<dbReference type="Pfam" id="PF00353">
    <property type="entry name" value="HemolysinCabind"/>
    <property type="match status" value="4"/>
</dbReference>
<dbReference type="InterPro" id="IPR038081">
    <property type="entry name" value="CalX-like_sf"/>
</dbReference>
<dbReference type="Pfam" id="PF00932">
    <property type="entry name" value="LTD"/>
    <property type="match status" value="1"/>
</dbReference>
<dbReference type="PRINTS" id="PR00313">
    <property type="entry name" value="CABNDNGRPT"/>
</dbReference>
<dbReference type="InterPro" id="IPR036415">
    <property type="entry name" value="Lamin_tail_dom_sf"/>
</dbReference>
<evidence type="ECO:0000256" key="10">
    <source>
        <dbReference type="SAM" id="MobiDB-lite"/>
    </source>
</evidence>
<feature type="region of interest" description="Disordered" evidence="10">
    <location>
        <begin position="1331"/>
        <end position="1355"/>
    </location>
</feature>
<keyword evidence="5" id="KW-0732">Signal</keyword>
<keyword evidence="13" id="KW-1185">Reference proteome</keyword>
<keyword evidence="4" id="KW-0800">Toxin</keyword>
<evidence type="ECO:0000256" key="5">
    <source>
        <dbReference type="ARBA" id="ARBA00022729"/>
    </source>
</evidence>
<feature type="compositionally biased region" description="Low complexity" evidence="10">
    <location>
        <begin position="927"/>
        <end position="946"/>
    </location>
</feature>
<feature type="region of interest" description="Disordered" evidence="10">
    <location>
        <begin position="1015"/>
        <end position="1047"/>
    </location>
</feature>
<dbReference type="SUPFAM" id="SSF74853">
    <property type="entry name" value="Lamin A/C globular tail domain"/>
    <property type="match status" value="1"/>
</dbReference>
<evidence type="ECO:0000256" key="7">
    <source>
        <dbReference type="ARBA" id="ARBA00022837"/>
    </source>
</evidence>
<feature type="compositionally biased region" description="Low complexity" evidence="10">
    <location>
        <begin position="1029"/>
        <end position="1047"/>
    </location>
</feature>
<feature type="compositionally biased region" description="Low complexity" evidence="10">
    <location>
        <begin position="1333"/>
        <end position="1355"/>
    </location>
</feature>